<dbReference type="EMBL" id="WSFO01000003">
    <property type="protein sequence ID" value="KAE9630922.1"/>
    <property type="molecule type" value="Genomic_DNA"/>
</dbReference>
<dbReference type="RefSeq" id="WP_158978157.1">
    <property type="nucleotide sequence ID" value="NZ_WSFO01000003.1"/>
</dbReference>
<dbReference type="Gene3D" id="3.40.50.300">
    <property type="entry name" value="P-loop containing nucleotide triphosphate hydrolases"/>
    <property type="match status" value="1"/>
</dbReference>
<protein>
    <submittedName>
        <fullName evidence="1">Nodulation protein NodH</fullName>
    </submittedName>
</protein>
<evidence type="ECO:0000313" key="2">
    <source>
        <dbReference type="Proteomes" id="UP000441586"/>
    </source>
</evidence>
<dbReference type="GO" id="GO:0008146">
    <property type="term" value="F:sulfotransferase activity"/>
    <property type="evidence" value="ECO:0007669"/>
    <property type="project" value="InterPro"/>
</dbReference>
<accession>A0A6A4RIF9</accession>
<organism evidence="1 2">
    <name type="scientific">Parasedimentitalea maritima</name>
    <dbReference type="NCBI Taxonomy" id="2578117"/>
    <lineage>
        <taxon>Bacteria</taxon>
        <taxon>Pseudomonadati</taxon>
        <taxon>Pseudomonadota</taxon>
        <taxon>Alphaproteobacteria</taxon>
        <taxon>Rhodobacterales</taxon>
        <taxon>Paracoccaceae</taxon>
        <taxon>Parasedimentitalea</taxon>
    </lineage>
</organism>
<dbReference type="Pfam" id="PF03567">
    <property type="entry name" value="Sulfotransfer_2"/>
    <property type="match status" value="1"/>
</dbReference>
<sequence length="475" mass="53498">MTDKYDYFIVFAEMRTGSNFLETNLNGFSGLFCHGEAFNPHFIGYPNSTEILGVSQDDRDNDPARLIDEIKSQAGALGGFRYFHDHDPRVLEIALEDPRCAKIVLTRNPLDSYVSWKIAVATGQWKLTNVTRRKEALAEFDGAEFAHHVDALQDFQVLLLNRLQKSGQSPFYVAYEDLPSVEVMNGLARWLGLDEQLEALDDSLKRQNPAPVTAKVANVEEMETALSGMDRFNLSRTPNFEPRRGPAVPGYVAGVVTPLLYMPIKGGPEAEVINWLAGLDRVAVDGLISKMNQKQLRLWRRGNPGYRSFTVLRHPVARAHTVFCQKILSAGPDNYRKIRETLRRKFKVPLPKNGPDASYSIGDHRAAFEGFLEFLRVNLAGQTAIRVDAAWASQSQSISGFSDLSVPDFVFREEELAEELPHLARRVGRMEPAELVTAAKDTPYALEDIYDAALEEKVAKIYHRDYLMFGFGPWR</sequence>
<dbReference type="GO" id="GO:0016020">
    <property type="term" value="C:membrane"/>
    <property type="evidence" value="ECO:0007669"/>
    <property type="project" value="InterPro"/>
</dbReference>
<evidence type="ECO:0000313" key="1">
    <source>
        <dbReference type="EMBL" id="KAE9630922.1"/>
    </source>
</evidence>
<dbReference type="Proteomes" id="UP000441586">
    <property type="component" value="Unassembled WGS sequence"/>
</dbReference>
<name>A0A6A4RIF9_9RHOB</name>
<gene>
    <name evidence="1" type="ORF">GP644_06790</name>
</gene>
<dbReference type="InterPro" id="IPR005331">
    <property type="entry name" value="Sulfotransferase"/>
</dbReference>
<reference evidence="1 2" key="1">
    <citation type="submission" date="2019-12" db="EMBL/GenBank/DDBJ databases">
        <authorList>
            <person name="Zhang Y.-J."/>
        </authorList>
    </citation>
    <scope>NUCLEOTIDE SEQUENCE [LARGE SCALE GENOMIC DNA]</scope>
    <source>
        <strain evidence="1 2">H18S-6</strain>
    </source>
</reference>
<dbReference type="AlphaFoldDB" id="A0A6A4RIF9"/>
<proteinExistence type="predicted"/>
<comment type="caution">
    <text evidence="1">The sequence shown here is derived from an EMBL/GenBank/DDBJ whole genome shotgun (WGS) entry which is preliminary data.</text>
</comment>
<dbReference type="SUPFAM" id="SSF52540">
    <property type="entry name" value="P-loop containing nucleoside triphosphate hydrolases"/>
    <property type="match status" value="1"/>
</dbReference>
<dbReference type="InterPro" id="IPR027417">
    <property type="entry name" value="P-loop_NTPase"/>
</dbReference>